<dbReference type="OrthoDB" id="9811244at2"/>
<proteinExistence type="predicted"/>
<dbReference type="PANTHER" id="PTHR33677">
    <property type="entry name" value="TRANSCRIPTIONAL REPRESSOR FRMR-RELATED"/>
    <property type="match status" value="1"/>
</dbReference>
<dbReference type="EMBL" id="FQVI01000003">
    <property type="protein sequence ID" value="SHE62460.1"/>
    <property type="molecule type" value="Genomic_DNA"/>
</dbReference>
<keyword evidence="2" id="KW-1185">Reference proteome</keyword>
<name>A0A1M4V0N1_9CLOT</name>
<evidence type="ECO:0000313" key="2">
    <source>
        <dbReference type="Proteomes" id="UP000184245"/>
    </source>
</evidence>
<dbReference type="GO" id="GO:0003677">
    <property type="term" value="F:DNA binding"/>
    <property type="evidence" value="ECO:0007669"/>
    <property type="project" value="UniProtKB-KW"/>
</dbReference>
<evidence type="ECO:0000313" key="1">
    <source>
        <dbReference type="EMBL" id="SHE62460.1"/>
    </source>
</evidence>
<protein>
    <submittedName>
        <fullName evidence="1">DNA-binding transcriptional regulator, FrmR family</fullName>
    </submittedName>
</protein>
<dbReference type="Gene3D" id="1.20.58.1000">
    <property type="entry name" value="Metal-sensitive repressor, helix protomer"/>
    <property type="match status" value="1"/>
</dbReference>
<dbReference type="InterPro" id="IPR003735">
    <property type="entry name" value="Metal_Tscrpt_repr"/>
</dbReference>
<dbReference type="RefSeq" id="WP_072849611.1">
    <property type="nucleotide sequence ID" value="NZ_FQVI01000003.1"/>
</dbReference>
<dbReference type="Pfam" id="PF02583">
    <property type="entry name" value="Trns_repr_metal"/>
    <property type="match status" value="1"/>
</dbReference>
<organism evidence="1 2">
    <name type="scientific">Lactonifactor longoviformis DSM 17459</name>
    <dbReference type="NCBI Taxonomy" id="1122155"/>
    <lineage>
        <taxon>Bacteria</taxon>
        <taxon>Bacillati</taxon>
        <taxon>Bacillota</taxon>
        <taxon>Clostridia</taxon>
        <taxon>Eubacteriales</taxon>
        <taxon>Clostridiaceae</taxon>
        <taxon>Lactonifactor</taxon>
    </lineage>
</organism>
<reference evidence="1 2" key="1">
    <citation type="submission" date="2016-11" db="EMBL/GenBank/DDBJ databases">
        <authorList>
            <person name="Jaros S."/>
            <person name="Januszkiewicz K."/>
            <person name="Wedrychowicz H."/>
        </authorList>
    </citation>
    <scope>NUCLEOTIDE SEQUENCE [LARGE SCALE GENOMIC DNA]</scope>
    <source>
        <strain evidence="1 2">DSM 17459</strain>
    </source>
</reference>
<gene>
    <name evidence="1" type="ORF">SAMN02745158_01065</name>
</gene>
<sequence>MEDRKEDKITVYDKAIVHRLSKVIGHMKSIRTMVETQRDCSEVLIQLSAVKSAVNNTGKEVLKTYITQSVRDAVDGEERESIHKLNKSIDSFMK</sequence>
<dbReference type="GO" id="GO:0046872">
    <property type="term" value="F:metal ion binding"/>
    <property type="evidence" value="ECO:0007669"/>
    <property type="project" value="InterPro"/>
</dbReference>
<dbReference type="InterPro" id="IPR038390">
    <property type="entry name" value="Metal_Tscrpt_repr_sf"/>
</dbReference>
<keyword evidence="1" id="KW-0238">DNA-binding</keyword>
<dbReference type="STRING" id="1122155.SAMN02745158_01065"/>
<dbReference type="GO" id="GO:0045892">
    <property type="term" value="P:negative regulation of DNA-templated transcription"/>
    <property type="evidence" value="ECO:0007669"/>
    <property type="project" value="UniProtKB-ARBA"/>
</dbReference>
<dbReference type="Proteomes" id="UP000184245">
    <property type="component" value="Unassembled WGS sequence"/>
</dbReference>
<dbReference type="AlphaFoldDB" id="A0A1M4V0N1"/>
<accession>A0A1M4V0N1</accession>